<dbReference type="PANTHER" id="PTHR12369">
    <property type="entry name" value="CHONDROITIN SYNTHASE"/>
    <property type="match status" value="1"/>
</dbReference>
<evidence type="ECO:0000256" key="7">
    <source>
        <dbReference type="ARBA" id="ARBA00023034"/>
    </source>
</evidence>
<dbReference type="GO" id="GO:0032580">
    <property type="term" value="C:Golgi cisterna membrane"/>
    <property type="evidence" value="ECO:0007669"/>
    <property type="project" value="UniProtKB-SubCell"/>
</dbReference>
<evidence type="ECO:0000313" key="10">
    <source>
        <dbReference type="EMBL" id="CAH0112193.1"/>
    </source>
</evidence>
<comment type="subcellular location">
    <subcellularLocation>
        <location evidence="1 9">Golgi apparatus</location>
        <location evidence="1 9">Golgi stack membrane</location>
        <topology evidence="1 9">Single-pass type II membrane protein</topology>
    </subcellularLocation>
</comment>
<accession>A0A8J2S3G9</accession>
<evidence type="ECO:0000256" key="3">
    <source>
        <dbReference type="ARBA" id="ARBA00022679"/>
    </source>
</evidence>
<evidence type="ECO:0000256" key="5">
    <source>
        <dbReference type="ARBA" id="ARBA00022968"/>
    </source>
</evidence>
<gene>
    <name evidence="10" type="ORF">DGAL_LOCUS15905</name>
</gene>
<reference evidence="10" key="1">
    <citation type="submission" date="2021-11" db="EMBL/GenBank/DDBJ databases">
        <authorList>
            <person name="Schell T."/>
        </authorList>
    </citation>
    <scope>NUCLEOTIDE SEQUENCE</scope>
    <source>
        <strain evidence="10">M5</strain>
    </source>
</reference>
<proteinExistence type="inferred from homology"/>
<name>A0A8J2S3G9_9CRUS</name>
<keyword evidence="3 9" id="KW-0808">Transferase</keyword>
<dbReference type="OrthoDB" id="9985088at2759"/>
<protein>
    <recommendedName>
        <fullName evidence="9">Hexosyltransferase</fullName>
        <ecNumber evidence="9">2.4.1.-</ecNumber>
    </recommendedName>
</protein>
<dbReference type="InterPro" id="IPR051227">
    <property type="entry name" value="CS_glycosyltransferase"/>
</dbReference>
<keyword evidence="11" id="KW-1185">Reference proteome</keyword>
<keyword evidence="8" id="KW-0472">Membrane</keyword>
<evidence type="ECO:0000256" key="1">
    <source>
        <dbReference type="ARBA" id="ARBA00004447"/>
    </source>
</evidence>
<comment type="caution">
    <text evidence="10">The sequence shown here is derived from an EMBL/GenBank/DDBJ whole genome shotgun (WGS) entry which is preliminary data.</text>
</comment>
<dbReference type="GO" id="GO:0047238">
    <property type="term" value="F:glucuronosyl-N-acetylgalactosaminyl-proteoglycan 4-beta-N-acetylgalactosaminyltransferase activity"/>
    <property type="evidence" value="ECO:0007669"/>
    <property type="project" value="TreeGrafter"/>
</dbReference>
<dbReference type="PANTHER" id="PTHR12369:SF13">
    <property type="entry name" value="HEXOSYLTRANSFERASE"/>
    <property type="match status" value="1"/>
</dbReference>
<keyword evidence="4" id="KW-0812">Transmembrane</keyword>
<evidence type="ECO:0000256" key="4">
    <source>
        <dbReference type="ARBA" id="ARBA00022692"/>
    </source>
</evidence>
<sequence>MLSSRMVDRLLACRPVTPILIGICVGISISLIVTNAGTGSGCIEKSSVFFGDIFDKSHNIESLFTEDSKIVQDENTEDLSDYDPRINLAGKPHSAKKEPQTLIRPRYLSTELGIKEKNFVAVLSSIKQIPSLGLAINETLAHHVNRLAFFVEVVGNDKLDVKTLPIVGFKDSQQGLLTLHTLKYLADKLAVGYSYFFLIKDTTYVDGRKLDNLTKHISITENVYMGLPGTHPTSNPSVCSLDSGILISSSVLLAISPLLESCTEEFAFNSDDEKIGLCIFKALNLTCQSQVQGQTFSTFNLDAHISDIRQLEKIWESQPALSNALTFFHARETSYFFMLNKQTCEVALRNIKNSIQDLESSILRLAPDAPGGHEAVSWPVGYSPPAKQDTRFSVLHWKYFNETHVFFDTENSVVKPWSGPNLEDIQEVISSAVKSVLKESPELKYLRVVSSYKRFDPTRGMDYRLHLLFSDPIKGKITIRMEGCRPISHVDTVPMPYVTESSVVHIVIVLREDDETAPAEKFISSFAKNMMAKSDKSELTLVLLNRDAGNFKALAQTLNAQYKKQGSKISILSSKISSLNRSGMDFIAVDLISSKVEPGTLIFLCNSFTEIYPDVLNRVRINTISGWQLFSPIPFAEYNPEVSFPGLSKTEALNISTNQGFYDIHETQHISFYMADYLNARKTFEMEQPLVKSDRDLQGEFSSPHESILTMFTRMRQLHILRAVEPHLRIRYHERKCETRRCRESFLLSQGTRSQLAQFALDRESPALTE</sequence>
<evidence type="ECO:0000313" key="11">
    <source>
        <dbReference type="Proteomes" id="UP000789390"/>
    </source>
</evidence>
<dbReference type="EMBL" id="CAKKLH010000324">
    <property type="protein sequence ID" value="CAH0112193.1"/>
    <property type="molecule type" value="Genomic_DNA"/>
</dbReference>
<comment type="similarity">
    <text evidence="2 9">Belongs to the chondroitin N-acetylgalactosaminyltransferase family.</text>
</comment>
<evidence type="ECO:0000256" key="9">
    <source>
        <dbReference type="RuleBase" id="RU364016"/>
    </source>
</evidence>
<dbReference type="Pfam" id="PF05679">
    <property type="entry name" value="CHGN"/>
    <property type="match status" value="1"/>
</dbReference>
<dbReference type="InterPro" id="IPR008428">
    <property type="entry name" value="Chond_GalNAc"/>
</dbReference>
<keyword evidence="5 9" id="KW-0735">Signal-anchor</keyword>
<dbReference type="Gene3D" id="3.90.550.50">
    <property type="match status" value="1"/>
</dbReference>
<organism evidence="10 11">
    <name type="scientific">Daphnia galeata</name>
    <dbReference type="NCBI Taxonomy" id="27404"/>
    <lineage>
        <taxon>Eukaryota</taxon>
        <taxon>Metazoa</taxon>
        <taxon>Ecdysozoa</taxon>
        <taxon>Arthropoda</taxon>
        <taxon>Crustacea</taxon>
        <taxon>Branchiopoda</taxon>
        <taxon>Diplostraca</taxon>
        <taxon>Cladocera</taxon>
        <taxon>Anomopoda</taxon>
        <taxon>Daphniidae</taxon>
        <taxon>Daphnia</taxon>
    </lineage>
</organism>
<evidence type="ECO:0000256" key="6">
    <source>
        <dbReference type="ARBA" id="ARBA00022989"/>
    </source>
</evidence>
<dbReference type="AlphaFoldDB" id="A0A8J2S3G9"/>
<evidence type="ECO:0000256" key="2">
    <source>
        <dbReference type="ARBA" id="ARBA00009239"/>
    </source>
</evidence>
<dbReference type="EC" id="2.4.1.-" evidence="9"/>
<evidence type="ECO:0000256" key="8">
    <source>
        <dbReference type="ARBA" id="ARBA00023136"/>
    </source>
</evidence>
<dbReference type="Proteomes" id="UP000789390">
    <property type="component" value="Unassembled WGS sequence"/>
</dbReference>
<keyword evidence="7 9" id="KW-0333">Golgi apparatus</keyword>
<keyword evidence="6" id="KW-1133">Transmembrane helix</keyword>